<keyword evidence="6" id="KW-0812">Transmembrane</keyword>
<evidence type="ECO:0000256" key="12">
    <source>
        <dbReference type="ARBA" id="ARBA00023136"/>
    </source>
</evidence>
<comment type="catalytic activity">
    <reaction evidence="1">
        <text>S-ubiquitinyl-[E2 ubiquitin-conjugating enzyme]-L-cysteine + [acceptor protein]-L-lysine = [E2 ubiquitin-conjugating enzyme]-L-cysteine + N(6)-ubiquitinyl-[acceptor protein]-L-lysine.</text>
        <dbReference type="EC" id="2.3.2.27"/>
    </reaction>
</comment>
<dbReference type="GO" id="GO:0016567">
    <property type="term" value="P:protein ubiquitination"/>
    <property type="evidence" value="ECO:0007669"/>
    <property type="project" value="InterPro"/>
</dbReference>
<keyword evidence="5" id="KW-0808">Transferase</keyword>
<evidence type="ECO:0000256" key="8">
    <source>
        <dbReference type="ARBA" id="ARBA00022771"/>
    </source>
</evidence>
<evidence type="ECO:0000256" key="10">
    <source>
        <dbReference type="ARBA" id="ARBA00022833"/>
    </source>
</evidence>
<evidence type="ECO:0000256" key="4">
    <source>
        <dbReference type="ARBA" id="ARBA00012483"/>
    </source>
</evidence>
<dbReference type="PANTHER" id="PTHR46913">
    <property type="entry name" value="RING-H2 FINGER PROTEIN ATL16"/>
    <property type="match status" value="1"/>
</dbReference>
<proteinExistence type="predicted"/>
<keyword evidence="16" id="KW-1185">Reference proteome</keyword>
<dbReference type="Pfam" id="PF13639">
    <property type="entry name" value="zf-RING_2"/>
    <property type="match status" value="1"/>
</dbReference>
<evidence type="ECO:0000256" key="2">
    <source>
        <dbReference type="ARBA" id="ARBA00004167"/>
    </source>
</evidence>
<dbReference type="PANTHER" id="PTHR46913:SF1">
    <property type="entry name" value="RING-H2 FINGER PROTEIN ATL16"/>
    <property type="match status" value="1"/>
</dbReference>
<evidence type="ECO:0000256" key="11">
    <source>
        <dbReference type="ARBA" id="ARBA00022989"/>
    </source>
</evidence>
<keyword evidence="11" id="KW-1133">Transmembrane helix</keyword>
<name>A0AAD4SCC6_9MAGN</name>
<dbReference type="PROSITE" id="PS50089">
    <property type="entry name" value="ZF_RING_2"/>
    <property type="match status" value="1"/>
</dbReference>
<evidence type="ECO:0000259" key="14">
    <source>
        <dbReference type="PROSITE" id="PS50089"/>
    </source>
</evidence>
<feature type="domain" description="RING-type" evidence="14">
    <location>
        <begin position="83"/>
        <end position="124"/>
    </location>
</feature>
<dbReference type="InterPro" id="IPR044600">
    <property type="entry name" value="ATL1/ATL16-like"/>
</dbReference>
<evidence type="ECO:0000256" key="5">
    <source>
        <dbReference type="ARBA" id="ARBA00022679"/>
    </source>
</evidence>
<protein>
    <recommendedName>
        <fullName evidence="4">RING-type E3 ubiquitin transferase</fullName>
        <ecNumber evidence="4">2.3.2.27</ecNumber>
    </recommendedName>
</protein>
<dbReference type="GO" id="GO:0061630">
    <property type="term" value="F:ubiquitin protein ligase activity"/>
    <property type="evidence" value="ECO:0007669"/>
    <property type="project" value="UniProtKB-EC"/>
</dbReference>
<keyword evidence="7" id="KW-0479">Metal-binding</keyword>
<dbReference type="GO" id="GO:0008270">
    <property type="term" value="F:zinc ion binding"/>
    <property type="evidence" value="ECO:0007669"/>
    <property type="project" value="UniProtKB-KW"/>
</dbReference>
<evidence type="ECO:0000313" key="16">
    <source>
        <dbReference type="Proteomes" id="UP001202328"/>
    </source>
</evidence>
<dbReference type="EC" id="2.3.2.27" evidence="4"/>
<accession>A0AAD4SCC6</accession>
<keyword evidence="8 13" id="KW-0863">Zinc-finger</keyword>
<dbReference type="SUPFAM" id="SSF57850">
    <property type="entry name" value="RING/U-box"/>
    <property type="match status" value="1"/>
</dbReference>
<comment type="subcellular location">
    <subcellularLocation>
        <location evidence="2">Membrane</location>
        <topology evidence="2">Single-pass membrane protein</topology>
    </subcellularLocation>
</comment>
<comment type="pathway">
    <text evidence="3">Protein modification; protein ubiquitination.</text>
</comment>
<dbReference type="CDD" id="cd16461">
    <property type="entry name" value="RING-H2_EL5-like"/>
    <property type="match status" value="1"/>
</dbReference>
<dbReference type="FunFam" id="3.30.40.10:FF:000187">
    <property type="entry name" value="E3 ubiquitin-protein ligase ATL6"/>
    <property type="match status" value="1"/>
</dbReference>
<evidence type="ECO:0000256" key="9">
    <source>
        <dbReference type="ARBA" id="ARBA00022786"/>
    </source>
</evidence>
<dbReference type="AlphaFoldDB" id="A0AAD4SCC6"/>
<dbReference type="Gene3D" id="3.30.40.10">
    <property type="entry name" value="Zinc/RING finger domain, C3HC4 (zinc finger)"/>
    <property type="match status" value="1"/>
</dbReference>
<dbReference type="InterPro" id="IPR013083">
    <property type="entry name" value="Znf_RING/FYVE/PHD"/>
</dbReference>
<keyword evidence="12" id="KW-0472">Membrane</keyword>
<keyword evidence="9" id="KW-0833">Ubl conjugation pathway</keyword>
<dbReference type="Proteomes" id="UP001202328">
    <property type="component" value="Unassembled WGS sequence"/>
</dbReference>
<dbReference type="EMBL" id="JAJJMB010012081">
    <property type="protein sequence ID" value="KAI3891063.1"/>
    <property type="molecule type" value="Genomic_DNA"/>
</dbReference>
<evidence type="ECO:0000256" key="7">
    <source>
        <dbReference type="ARBA" id="ARBA00022723"/>
    </source>
</evidence>
<comment type="caution">
    <text evidence="15">The sequence shown here is derived from an EMBL/GenBank/DDBJ whole genome shotgun (WGS) entry which is preliminary data.</text>
</comment>
<evidence type="ECO:0000256" key="6">
    <source>
        <dbReference type="ARBA" id="ARBA00022692"/>
    </source>
</evidence>
<evidence type="ECO:0000313" key="15">
    <source>
        <dbReference type="EMBL" id="KAI3891063.1"/>
    </source>
</evidence>
<evidence type="ECO:0000256" key="3">
    <source>
        <dbReference type="ARBA" id="ARBA00004906"/>
    </source>
</evidence>
<sequence length="173" mass="19617">MTRDDELRQLRAMEQIILYLRDNMIEFEDFSSPNISAVHANGYYTTTGGATEKGLDSKMIEKIQESVYAAVKNKEKVIHSAVCAICLNNYEDEDMLRLLPCHHAFHTKCIDDWLISHTTCPYCRSNLLESIVPESNLNAGDIANNILENDENNTEMAADMVPETEQDLAMLEL</sequence>
<reference evidence="15" key="1">
    <citation type="submission" date="2022-04" db="EMBL/GenBank/DDBJ databases">
        <title>A functionally conserved STORR gene fusion in Papaver species that diverged 16.8 million years ago.</title>
        <authorList>
            <person name="Catania T."/>
        </authorList>
    </citation>
    <scope>NUCLEOTIDE SEQUENCE</scope>
    <source>
        <strain evidence="15">S-188037</strain>
    </source>
</reference>
<gene>
    <name evidence="15" type="ORF">MKW98_007368</name>
</gene>
<dbReference type="SMART" id="SM00184">
    <property type="entry name" value="RING"/>
    <property type="match status" value="1"/>
</dbReference>
<dbReference type="InterPro" id="IPR001841">
    <property type="entry name" value="Znf_RING"/>
</dbReference>
<organism evidence="15 16">
    <name type="scientific">Papaver atlanticum</name>
    <dbReference type="NCBI Taxonomy" id="357466"/>
    <lineage>
        <taxon>Eukaryota</taxon>
        <taxon>Viridiplantae</taxon>
        <taxon>Streptophyta</taxon>
        <taxon>Embryophyta</taxon>
        <taxon>Tracheophyta</taxon>
        <taxon>Spermatophyta</taxon>
        <taxon>Magnoliopsida</taxon>
        <taxon>Ranunculales</taxon>
        <taxon>Papaveraceae</taxon>
        <taxon>Papaveroideae</taxon>
        <taxon>Papaver</taxon>
    </lineage>
</organism>
<evidence type="ECO:0000256" key="1">
    <source>
        <dbReference type="ARBA" id="ARBA00000900"/>
    </source>
</evidence>
<evidence type="ECO:0000256" key="13">
    <source>
        <dbReference type="PROSITE-ProRule" id="PRU00175"/>
    </source>
</evidence>
<keyword evidence="10" id="KW-0862">Zinc</keyword>
<dbReference type="GO" id="GO:0016020">
    <property type="term" value="C:membrane"/>
    <property type="evidence" value="ECO:0007669"/>
    <property type="project" value="UniProtKB-SubCell"/>
</dbReference>